<gene>
    <name evidence="6" type="ORF">CKO45_04510</name>
</gene>
<dbReference type="Pfam" id="PF00126">
    <property type="entry name" value="HTH_1"/>
    <property type="match status" value="1"/>
</dbReference>
<dbReference type="PRINTS" id="PR00039">
    <property type="entry name" value="HTHLYSR"/>
</dbReference>
<dbReference type="InterPro" id="IPR000847">
    <property type="entry name" value="LysR_HTH_N"/>
</dbReference>
<dbReference type="InterPro" id="IPR036388">
    <property type="entry name" value="WH-like_DNA-bd_sf"/>
</dbReference>
<comment type="similarity">
    <text evidence="1">Belongs to the LysR transcriptional regulatory family.</text>
</comment>
<sequence length="293" mass="32321">MDRFLALTVFARVVEQGGFTAAAGKLGLSPSAVTKTIARLEDELGTQLFTRTTRRLRATDSGQDFYERCVRILAELEDAEAELTRGAAMPRGRIRAVMPFSFGRVTLMPELPAFFTRHPEISLDLHFSDGPVDLIAEGYDLAVRTGQVSDSRLTTRLLTRGTQVTVAAPRYLDSHGEPQVPEELRGHNCLISRFGPEWGYRGADGRPFTLRVRGNAVINSGDALREAVVAGTGIAQGTYWLYRKDLERGDVRAILTAFELDGAPVSVLYPAQRHVPAKLRALIDFLVQITRHG</sequence>
<dbReference type="EMBL" id="NRSG01000019">
    <property type="protein sequence ID" value="MBK1657491.1"/>
    <property type="molecule type" value="Genomic_DNA"/>
</dbReference>
<dbReference type="PROSITE" id="PS50931">
    <property type="entry name" value="HTH_LYSR"/>
    <property type="match status" value="1"/>
</dbReference>
<proteinExistence type="inferred from homology"/>
<reference evidence="6 7" key="1">
    <citation type="journal article" date="2020" name="Microorganisms">
        <title>Osmotic Adaptation and Compatible Solute Biosynthesis of Phototrophic Bacteria as Revealed from Genome Analyses.</title>
        <authorList>
            <person name="Imhoff J.F."/>
            <person name="Rahn T."/>
            <person name="Kunzel S."/>
            <person name="Keller A."/>
            <person name="Neulinger S.C."/>
        </authorList>
    </citation>
    <scope>NUCLEOTIDE SEQUENCE [LARGE SCALE GENOMIC DNA]</scope>
    <source>
        <strain evidence="6 7">DSM 15382</strain>
    </source>
</reference>
<dbReference type="PANTHER" id="PTHR30537:SF5">
    <property type="entry name" value="HTH-TYPE TRANSCRIPTIONAL ACTIVATOR TTDR-RELATED"/>
    <property type="match status" value="1"/>
</dbReference>
<evidence type="ECO:0000256" key="1">
    <source>
        <dbReference type="ARBA" id="ARBA00009437"/>
    </source>
</evidence>
<organism evidence="6 7">
    <name type="scientific">Paracraurococcus ruber</name>
    <dbReference type="NCBI Taxonomy" id="77675"/>
    <lineage>
        <taxon>Bacteria</taxon>
        <taxon>Pseudomonadati</taxon>
        <taxon>Pseudomonadota</taxon>
        <taxon>Alphaproteobacteria</taxon>
        <taxon>Acetobacterales</taxon>
        <taxon>Roseomonadaceae</taxon>
        <taxon>Paracraurococcus</taxon>
    </lineage>
</organism>
<evidence type="ECO:0000256" key="2">
    <source>
        <dbReference type="ARBA" id="ARBA00023015"/>
    </source>
</evidence>
<evidence type="ECO:0000256" key="4">
    <source>
        <dbReference type="ARBA" id="ARBA00023163"/>
    </source>
</evidence>
<evidence type="ECO:0000259" key="5">
    <source>
        <dbReference type="PROSITE" id="PS50931"/>
    </source>
</evidence>
<dbReference type="SUPFAM" id="SSF46785">
    <property type="entry name" value="Winged helix' DNA-binding domain"/>
    <property type="match status" value="1"/>
</dbReference>
<protein>
    <submittedName>
        <fullName evidence="6">LysR family transcriptional regulator</fullName>
    </submittedName>
</protein>
<dbReference type="Proteomes" id="UP000697995">
    <property type="component" value="Unassembled WGS sequence"/>
</dbReference>
<evidence type="ECO:0000313" key="7">
    <source>
        <dbReference type="Proteomes" id="UP000697995"/>
    </source>
</evidence>
<dbReference type="InterPro" id="IPR005119">
    <property type="entry name" value="LysR_subst-bd"/>
</dbReference>
<keyword evidence="3" id="KW-0238">DNA-binding</keyword>
<dbReference type="RefSeq" id="WP_133220111.1">
    <property type="nucleotide sequence ID" value="NZ_NRSG01000019.1"/>
</dbReference>
<dbReference type="InterPro" id="IPR036390">
    <property type="entry name" value="WH_DNA-bd_sf"/>
</dbReference>
<dbReference type="Gene3D" id="1.10.10.10">
    <property type="entry name" value="Winged helix-like DNA-binding domain superfamily/Winged helix DNA-binding domain"/>
    <property type="match status" value="1"/>
</dbReference>
<dbReference type="Pfam" id="PF03466">
    <property type="entry name" value="LysR_substrate"/>
    <property type="match status" value="1"/>
</dbReference>
<evidence type="ECO:0000313" key="6">
    <source>
        <dbReference type="EMBL" id="MBK1657491.1"/>
    </source>
</evidence>
<dbReference type="SUPFAM" id="SSF53850">
    <property type="entry name" value="Periplasmic binding protein-like II"/>
    <property type="match status" value="1"/>
</dbReference>
<feature type="domain" description="HTH lysR-type" evidence="5">
    <location>
        <begin position="1"/>
        <end position="59"/>
    </location>
</feature>
<name>A0ABS1CSP5_9PROT</name>
<keyword evidence="4" id="KW-0804">Transcription</keyword>
<dbReference type="CDD" id="cd08422">
    <property type="entry name" value="PBP2_CrgA_like"/>
    <property type="match status" value="1"/>
</dbReference>
<keyword evidence="2" id="KW-0805">Transcription regulation</keyword>
<comment type="caution">
    <text evidence="6">The sequence shown here is derived from an EMBL/GenBank/DDBJ whole genome shotgun (WGS) entry which is preliminary data.</text>
</comment>
<accession>A0ABS1CSP5</accession>
<dbReference type="PANTHER" id="PTHR30537">
    <property type="entry name" value="HTH-TYPE TRANSCRIPTIONAL REGULATOR"/>
    <property type="match status" value="1"/>
</dbReference>
<dbReference type="Gene3D" id="3.40.190.290">
    <property type="match status" value="1"/>
</dbReference>
<dbReference type="InterPro" id="IPR058163">
    <property type="entry name" value="LysR-type_TF_proteobact-type"/>
</dbReference>
<keyword evidence="7" id="KW-1185">Reference proteome</keyword>
<evidence type="ECO:0000256" key="3">
    <source>
        <dbReference type="ARBA" id="ARBA00023125"/>
    </source>
</evidence>